<evidence type="ECO:0000256" key="1">
    <source>
        <dbReference type="SAM" id="Phobius"/>
    </source>
</evidence>
<keyword evidence="1" id="KW-0812">Transmembrane</keyword>
<dbReference type="Proteomes" id="UP001221597">
    <property type="component" value="Chromosome"/>
</dbReference>
<evidence type="ECO:0000313" key="3">
    <source>
        <dbReference type="EMBL" id="WFT73808.1"/>
    </source>
</evidence>
<proteinExistence type="predicted"/>
<dbReference type="SMART" id="SM00287">
    <property type="entry name" value="SH3b"/>
    <property type="match status" value="5"/>
</dbReference>
<feature type="domain" description="SH3b" evidence="2">
    <location>
        <begin position="806"/>
        <end position="869"/>
    </location>
</feature>
<dbReference type="InterPro" id="IPR036028">
    <property type="entry name" value="SH3-like_dom_sf"/>
</dbReference>
<organism evidence="3 4">
    <name type="scientific">Halobacillus naozhouensis</name>
    <dbReference type="NCBI Taxonomy" id="554880"/>
    <lineage>
        <taxon>Bacteria</taxon>
        <taxon>Bacillati</taxon>
        <taxon>Bacillota</taxon>
        <taxon>Bacilli</taxon>
        <taxon>Bacillales</taxon>
        <taxon>Bacillaceae</taxon>
        <taxon>Halobacillus</taxon>
    </lineage>
</organism>
<dbReference type="InterPro" id="IPR002901">
    <property type="entry name" value="MGlyc_endo_b_GlcNAc-like_dom"/>
</dbReference>
<gene>
    <name evidence="3" type="ORF">P9989_15735</name>
</gene>
<keyword evidence="4" id="KW-1185">Reference proteome</keyword>
<name>A0ABY8IX84_9BACI</name>
<sequence length="939" mass="104655">MQLLKGGNKFLQRYSHVHFCFRFFVVLLVVFPLTFLGISEVSAGTPLSGIALSAPTPIYQEPSNSSTVIKEYEKGSVLNYESYSADWYVASVFVDNKMVQGFIHKSDIATSVTPSENIHGVALKEDTPLYERANVNSDITKTYLEGTLLSFETFTSSWYKARVYTANGYQTTYLHHSDVEVVDLSSTQLNGVALNSPTKIYARATTDAFAVKYYEKGTILSYKNLNNNWYIATVYVEGRAKTGYIYKPHVESKTANQELKSAISLKSPTNVYSEASTSSNALKSYEIGSNLSFKTFTSEWYEATVYINGVEKTGYISKKDVEQKSPQKESFRGVGLKDPTPIYGEASRKSEVIKTYSQGSILNYETFSVNWYKATVYINGSYYTGFIHKDDVTNATKDQQNIKGFGSANPTYIYSDASIYSSRIKSYPAGQVLNFKTFIGGWYEAEVYIDGQMKTGYINANQIEQIYSENKVIQGLATKQPTNVYNYASRSSKIVKSYGKNTILKFESFSQNWYRATVYVDGKAQFGYIHRSDVSTEKLIYETTKYNYSFDYALDIQMTRTPKADGAGRIPATREQVAYYLNPSNFPKNSGSFYQFLVLSQPAGLDPSEVNSKILNNAGILSGKANAFIEAGQKYNINEAYLLSHVLHETGNGTSTLATGVPVDSNGDVVSESKATYTVYNMYGIGAVDDNPLNGGAKTAFKKGWFTPEKAIIGGAAFVSQNYIQTGQDTLYKMRWNPDNPGVHQYATHVAWAEIQTNKLTQIYNSLSDYILVFDIPSYQGQPEPGSEPKPGQDKPTQNITEFPVNVYGIVNADPSLNLREFPTTNSSILDSIPNNSKITVLGKDGAWYQVSYNGKTGWVHGDYLKLLNLLEIGVDNLNIRSGPSTSNEVIGQVSQGYLVAGVLDENNELVRDNEWYQIYYNGTKAWTSNGNGTYVYER</sequence>
<keyword evidence="1" id="KW-1133">Transmembrane helix</keyword>
<accession>A0ABY8IX84</accession>
<reference evidence="3 4" key="1">
    <citation type="submission" date="2023-04" db="EMBL/GenBank/DDBJ databases">
        <title>Genome sequence of Halobacillus naozhouensis KACC 21980.</title>
        <authorList>
            <person name="Kim S."/>
            <person name="Heo J."/>
            <person name="Kwon S.-W."/>
        </authorList>
    </citation>
    <scope>NUCLEOTIDE SEQUENCE [LARGE SCALE GENOMIC DNA]</scope>
    <source>
        <strain evidence="3 4">KCTC 13234</strain>
    </source>
</reference>
<protein>
    <submittedName>
        <fullName evidence="3">SH3 domain-containing protein</fullName>
    </submittedName>
</protein>
<dbReference type="SMART" id="SM00047">
    <property type="entry name" value="LYZ2"/>
    <property type="match status" value="1"/>
</dbReference>
<dbReference type="PANTHER" id="PTHR34408:SF1">
    <property type="entry name" value="GLYCOSYL HYDROLASE FAMILY 19 DOMAIN-CONTAINING PROTEIN HI_1415"/>
    <property type="match status" value="1"/>
</dbReference>
<dbReference type="PROSITE" id="PS51781">
    <property type="entry name" value="SH3B"/>
    <property type="match status" value="1"/>
</dbReference>
<keyword evidence="1" id="KW-0472">Membrane</keyword>
<dbReference type="RefSeq" id="WP_283075815.1">
    <property type="nucleotide sequence ID" value="NZ_CP121671.1"/>
</dbReference>
<dbReference type="PANTHER" id="PTHR34408">
    <property type="entry name" value="FAMILY PROTEIN, PUTATIVE-RELATED"/>
    <property type="match status" value="1"/>
</dbReference>
<feature type="transmembrane region" description="Helical" evidence="1">
    <location>
        <begin position="20"/>
        <end position="38"/>
    </location>
</feature>
<dbReference type="Pfam" id="PF01832">
    <property type="entry name" value="Glucosaminidase"/>
    <property type="match status" value="1"/>
</dbReference>
<dbReference type="SUPFAM" id="SSF50044">
    <property type="entry name" value="SH3-domain"/>
    <property type="match status" value="1"/>
</dbReference>
<dbReference type="Pfam" id="PF08239">
    <property type="entry name" value="SH3_3"/>
    <property type="match status" value="2"/>
</dbReference>
<dbReference type="Gene3D" id="2.30.30.40">
    <property type="entry name" value="SH3 Domains"/>
    <property type="match status" value="8"/>
</dbReference>
<dbReference type="InterPro" id="IPR003646">
    <property type="entry name" value="SH3-like_bac-type"/>
</dbReference>
<dbReference type="EMBL" id="CP121671">
    <property type="protein sequence ID" value="WFT73808.1"/>
    <property type="molecule type" value="Genomic_DNA"/>
</dbReference>
<evidence type="ECO:0000259" key="2">
    <source>
        <dbReference type="PROSITE" id="PS51781"/>
    </source>
</evidence>
<evidence type="ECO:0000313" key="4">
    <source>
        <dbReference type="Proteomes" id="UP001221597"/>
    </source>
</evidence>
<dbReference type="InterPro" id="IPR052354">
    <property type="entry name" value="Cell_Wall_Dynamics_Protein"/>
</dbReference>